<protein>
    <recommendedName>
        <fullName evidence="9">Polysaccharide biosynthesis protein</fullName>
    </recommendedName>
</protein>
<gene>
    <name evidence="7" type="ORF">DI603_22350</name>
</gene>
<evidence type="ECO:0000256" key="4">
    <source>
        <dbReference type="ARBA" id="ARBA00022989"/>
    </source>
</evidence>
<proteinExistence type="predicted"/>
<feature type="transmembrane region" description="Helical" evidence="6">
    <location>
        <begin position="251"/>
        <end position="270"/>
    </location>
</feature>
<dbReference type="AlphaFoldDB" id="A0A2W5D673"/>
<feature type="transmembrane region" description="Helical" evidence="6">
    <location>
        <begin position="333"/>
        <end position="356"/>
    </location>
</feature>
<keyword evidence="3 6" id="KW-0812">Transmembrane</keyword>
<keyword evidence="4 6" id="KW-1133">Transmembrane helix</keyword>
<evidence type="ECO:0000256" key="1">
    <source>
        <dbReference type="ARBA" id="ARBA00004651"/>
    </source>
</evidence>
<feature type="transmembrane region" description="Helical" evidence="6">
    <location>
        <begin position="290"/>
        <end position="313"/>
    </location>
</feature>
<accession>A0A2W5D673</accession>
<reference evidence="7 8" key="1">
    <citation type="submission" date="2017-08" db="EMBL/GenBank/DDBJ databases">
        <title>Infants hospitalized years apart are colonized by the same room-sourced microbial strains.</title>
        <authorList>
            <person name="Brooks B."/>
            <person name="Olm M.R."/>
            <person name="Firek B.A."/>
            <person name="Baker R."/>
            <person name="Thomas B.C."/>
            <person name="Morowitz M.J."/>
            <person name="Banfield J.F."/>
        </authorList>
    </citation>
    <scope>NUCLEOTIDE SEQUENCE [LARGE SCALE GENOMIC DNA]</scope>
    <source>
        <strain evidence="7">S2_012_000_R2_81</strain>
    </source>
</reference>
<organism evidence="7 8">
    <name type="scientific">Roseateles depolymerans</name>
    <dbReference type="NCBI Taxonomy" id="76731"/>
    <lineage>
        <taxon>Bacteria</taxon>
        <taxon>Pseudomonadati</taxon>
        <taxon>Pseudomonadota</taxon>
        <taxon>Betaproteobacteria</taxon>
        <taxon>Burkholderiales</taxon>
        <taxon>Sphaerotilaceae</taxon>
        <taxon>Roseateles</taxon>
    </lineage>
</organism>
<feature type="transmembrane region" description="Helical" evidence="6">
    <location>
        <begin position="61"/>
        <end position="81"/>
    </location>
</feature>
<comment type="caution">
    <text evidence="7">The sequence shown here is derived from an EMBL/GenBank/DDBJ whole genome shotgun (WGS) entry which is preliminary data.</text>
</comment>
<dbReference type="Proteomes" id="UP000249633">
    <property type="component" value="Unassembled WGS sequence"/>
</dbReference>
<dbReference type="InterPro" id="IPR002797">
    <property type="entry name" value="Polysacc_synth"/>
</dbReference>
<keyword evidence="2" id="KW-1003">Cell membrane</keyword>
<feature type="transmembrane region" description="Helical" evidence="6">
    <location>
        <begin position="399"/>
        <end position="418"/>
    </location>
</feature>
<dbReference type="EMBL" id="QFOD01000032">
    <property type="protein sequence ID" value="PZP27311.1"/>
    <property type="molecule type" value="Genomic_DNA"/>
</dbReference>
<dbReference type="PANTHER" id="PTHR30250:SF26">
    <property type="entry name" value="PSMA PROTEIN"/>
    <property type="match status" value="1"/>
</dbReference>
<evidence type="ECO:0000256" key="5">
    <source>
        <dbReference type="ARBA" id="ARBA00023136"/>
    </source>
</evidence>
<evidence type="ECO:0000313" key="8">
    <source>
        <dbReference type="Proteomes" id="UP000249633"/>
    </source>
</evidence>
<name>A0A2W5D673_9BURK</name>
<dbReference type="InterPro" id="IPR050833">
    <property type="entry name" value="Poly_Biosynth_Transport"/>
</dbReference>
<feature type="transmembrane region" description="Helical" evidence="6">
    <location>
        <begin position="27"/>
        <end position="49"/>
    </location>
</feature>
<feature type="transmembrane region" description="Helical" evidence="6">
    <location>
        <begin position="424"/>
        <end position="446"/>
    </location>
</feature>
<dbReference type="GO" id="GO:0005886">
    <property type="term" value="C:plasma membrane"/>
    <property type="evidence" value="ECO:0007669"/>
    <property type="project" value="UniProtKB-SubCell"/>
</dbReference>
<feature type="transmembrane region" description="Helical" evidence="6">
    <location>
        <begin position="368"/>
        <end position="392"/>
    </location>
</feature>
<evidence type="ECO:0000256" key="6">
    <source>
        <dbReference type="SAM" id="Phobius"/>
    </source>
</evidence>
<keyword evidence="5 6" id="KW-0472">Membrane</keyword>
<dbReference type="Pfam" id="PF01943">
    <property type="entry name" value="Polysacc_synt"/>
    <property type="match status" value="1"/>
</dbReference>
<evidence type="ECO:0008006" key="9">
    <source>
        <dbReference type="Google" id="ProtNLM"/>
    </source>
</evidence>
<comment type="subcellular location">
    <subcellularLocation>
        <location evidence="1">Cell membrane</location>
        <topology evidence="1">Multi-pass membrane protein</topology>
    </subcellularLocation>
</comment>
<feature type="transmembrane region" description="Helical" evidence="6">
    <location>
        <begin position="102"/>
        <end position="128"/>
    </location>
</feature>
<evidence type="ECO:0000256" key="2">
    <source>
        <dbReference type="ARBA" id="ARBA00022475"/>
    </source>
</evidence>
<feature type="transmembrane region" description="Helical" evidence="6">
    <location>
        <begin position="180"/>
        <end position="202"/>
    </location>
</feature>
<dbReference type="PANTHER" id="PTHR30250">
    <property type="entry name" value="PST FAMILY PREDICTED COLANIC ACID TRANSPORTER"/>
    <property type="match status" value="1"/>
</dbReference>
<sequence>MQTPRAADPAPEASGWLSKLSPRSRRLLGTTAATYLARLCSALTLLITLPLARRQLDAEAFGLWMMLGSLVGFFAFADLGIGNGALNRINRARAAGDRRAELQLVSATALCTMGLGLALLLGWSVYLAAADDVLRFAGQISAAHRHDAQLAFTVFIVLTALNLPLGAIQKLQLGVQDGHWLGLMHATAAVLTAIALPLALWARLSLPWLVLASLGMSALVNLVAGTVWLAKQGYLLAAWPRRDGWSTAPQLLKDGLMFFGLQLCAAFAFQSDAFVIGSQLGQAAYGEYAAVQRIFLAVSTLVSAALVGLWPAFGDALTRGDLAWVRRVLSRALFTSLLVVGGLGCLLALAMPWLAAHWLHLPTPTASLPWLLAAWVTVDALGGVCGSFLNGAGLIRPQLLAALSMAALAFAGKWWLVVPLGAEGAVAATLCAYLLISVPTLIWLLSRQLGGVGPSRT</sequence>
<feature type="transmembrane region" description="Helical" evidence="6">
    <location>
        <begin position="208"/>
        <end position="230"/>
    </location>
</feature>
<feature type="transmembrane region" description="Helical" evidence="6">
    <location>
        <begin position="148"/>
        <end position="168"/>
    </location>
</feature>
<evidence type="ECO:0000313" key="7">
    <source>
        <dbReference type="EMBL" id="PZP27311.1"/>
    </source>
</evidence>
<evidence type="ECO:0000256" key="3">
    <source>
        <dbReference type="ARBA" id="ARBA00022692"/>
    </source>
</evidence>